<dbReference type="PROSITE" id="PS00167">
    <property type="entry name" value="TRP_SYNTHASE_ALPHA"/>
    <property type="match status" value="1"/>
</dbReference>
<evidence type="ECO:0000313" key="11">
    <source>
        <dbReference type="EMBL" id="PLW86728.1"/>
    </source>
</evidence>
<dbReference type="Gene3D" id="3.20.20.70">
    <property type="entry name" value="Aldolase class I"/>
    <property type="match status" value="1"/>
</dbReference>
<evidence type="ECO:0000256" key="7">
    <source>
        <dbReference type="ARBA" id="ARBA00023239"/>
    </source>
</evidence>
<name>A0AAP8MF94_9GAMM</name>
<accession>A0AAP8MF94</accession>
<dbReference type="EC" id="4.2.1.20" evidence="9"/>
<evidence type="ECO:0000256" key="3">
    <source>
        <dbReference type="ARBA" id="ARBA00011270"/>
    </source>
</evidence>
<keyword evidence="12" id="KW-1185">Reference proteome</keyword>
<dbReference type="GO" id="GO:0005829">
    <property type="term" value="C:cytosol"/>
    <property type="evidence" value="ECO:0007669"/>
    <property type="project" value="TreeGrafter"/>
</dbReference>
<dbReference type="CDD" id="cd04724">
    <property type="entry name" value="Tryptophan_synthase_alpha"/>
    <property type="match status" value="1"/>
</dbReference>
<dbReference type="PANTHER" id="PTHR43406:SF1">
    <property type="entry name" value="TRYPTOPHAN SYNTHASE ALPHA CHAIN, CHLOROPLASTIC"/>
    <property type="match status" value="1"/>
</dbReference>
<dbReference type="Pfam" id="PF00290">
    <property type="entry name" value="Trp_syntA"/>
    <property type="match status" value="1"/>
</dbReference>
<dbReference type="InterPro" id="IPR018204">
    <property type="entry name" value="Trp_synthase_alpha_AS"/>
</dbReference>
<keyword evidence="4 9" id="KW-0028">Amino-acid biosynthesis</keyword>
<keyword evidence="6 9" id="KW-0057">Aromatic amino acid biosynthesis</keyword>
<evidence type="ECO:0000256" key="8">
    <source>
        <dbReference type="ARBA" id="ARBA00049047"/>
    </source>
</evidence>
<feature type="active site" description="Proton acceptor" evidence="9">
    <location>
        <position position="49"/>
    </location>
</feature>
<protein>
    <recommendedName>
        <fullName evidence="9">Tryptophan synthase alpha chain</fullName>
        <ecNumber evidence="9">4.2.1.20</ecNumber>
    </recommendedName>
</protein>
<evidence type="ECO:0000256" key="6">
    <source>
        <dbReference type="ARBA" id="ARBA00023141"/>
    </source>
</evidence>
<dbReference type="InterPro" id="IPR013785">
    <property type="entry name" value="Aldolase_TIM"/>
</dbReference>
<dbReference type="Proteomes" id="UP000235162">
    <property type="component" value="Unassembled WGS sequence"/>
</dbReference>
<comment type="catalytic activity">
    <reaction evidence="8 9">
        <text>(1S,2R)-1-C-(indol-3-yl)glycerol 3-phosphate + L-serine = D-glyceraldehyde 3-phosphate + L-tryptophan + H2O</text>
        <dbReference type="Rhea" id="RHEA:10532"/>
        <dbReference type="ChEBI" id="CHEBI:15377"/>
        <dbReference type="ChEBI" id="CHEBI:33384"/>
        <dbReference type="ChEBI" id="CHEBI:57912"/>
        <dbReference type="ChEBI" id="CHEBI:58866"/>
        <dbReference type="ChEBI" id="CHEBI:59776"/>
        <dbReference type="EC" id="4.2.1.20"/>
    </reaction>
</comment>
<dbReference type="InterPro" id="IPR011060">
    <property type="entry name" value="RibuloseP-bd_barrel"/>
</dbReference>
<gene>
    <name evidence="9" type="primary">trpA</name>
    <name evidence="11" type="ORF">C0029_10090</name>
</gene>
<evidence type="ECO:0000256" key="4">
    <source>
        <dbReference type="ARBA" id="ARBA00022605"/>
    </source>
</evidence>
<dbReference type="RefSeq" id="WP_084199487.1">
    <property type="nucleotide sequence ID" value="NZ_BMYL01000002.1"/>
</dbReference>
<dbReference type="PANTHER" id="PTHR43406">
    <property type="entry name" value="TRYPTOPHAN SYNTHASE, ALPHA CHAIN"/>
    <property type="match status" value="1"/>
</dbReference>
<dbReference type="GO" id="GO:0004834">
    <property type="term" value="F:tryptophan synthase activity"/>
    <property type="evidence" value="ECO:0007669"/>
    <property type="project" value="UniProtKB-UniRule"/>
</dbReference>
<keyword evidence="5 9" id="KW-0822">Tryptophan biosynthesis</keyword>
<organism evidence="11 12">
    <name type="scientific">Halioglobus japonicus</name>
    <dbReference type="NCBI Taxonomy" id="930805"/>
    <lineage>
        <taxon>Bacteria</taxon>
        <taxon>Pseudomonadati</taxon>
        <taxon>Pseudomonadota</taxon>
        <taxon>Gammaproteobacteria</taxon>
        <taxon>Cellvibrionales</taxon>
        <taxon>Halieaceae</taxon>
        <taxon>Halioglobus</taxon>
    </lineage>
</organism>
<proteinExistence type="inferred from homology"/>
<dbReference type="HAMAP" id="MF_00131">
    <property type="entry name" value="Trp_synth_alpha"/>
    <property type="match status" value="1"/>
</dbReference>
<dbReference type="KEGG" id="hja:BST95_11080"/>
<comment type="pathway">
    <text evidence="2 9">Amino-acid biosynthesis; L-tryptophan biosynthesis; L-tryptophan from chorismate: step 5/5.</text>
</comment>
<comment type="function">
    <text evidence="1 9">The alpha subunit is responsible for the aldol cleavage of indoleglycerol phosphate to indole and glyceraldehyde 3-phosphate.</text>
</comment>
<evidence type="ECO:0000256" key="2">
    <source>
        <dbReference type="ARBA" id="ARBA00004733"/>
    </source>
</evidence>
<evidence type="ECO:0000313" key="12">
    <source>
        <dbReference type="Proteomes" id="UP000235162"/>
    </source>
</evidence>
<reference evidence="11 12" key="1">
    <citation type="submission" date="2018-01" db="EMBL/GenBank/DDBJ databases">
        <title>The draft genome sequence of Halioglobus japonicus S1-36.</title>
        <authorList>
            <person name="Du Z.-J."/>
            <person name="Shi M.-J."/>
        </authorList>
    </citation>
    <scope>NUCLEOTIDE SEQUENCE [LARGE SCALE GENOMIC DNA]</scope>
    <source>
        <strain evidence="11 12">S1-36</strain>
    </source>
</reference>
<evidence type="ECO:0000256" key="1">
    <source>
        <dbReference type="ARBA" id="ARBA00003365"/>
    </source>
</evidence>
<dbReference type="SUPFAM" id="SSF51366">
    <property type="entry name" value="Ribulose-phoshate binding barrel"/>
    <property type="match status" value="1"/>
</dbReference>
<feature type="active site" description="Proton acceptor" evidence="9">
    <location>
        <position position="60"/>
    </location>
</feature>
<keyword evidence="7 9" id="KW-0456">Lyase</keyword>
<dbReference type="FunFam" id="3.20.20.70:FF:000037">
    <property type="entry name" value="Tryptophan synthase alpha chain"/>
    <property type="match status" value="1"/>
</dbReference>
<comment type="subunit">
    <text evidence="3 9">Tetramer of two alpha and two beta chains.</text>
</comment>
<evidence type="ECO:0000256" key="9">
    <source>
        <dbReference type="HAMAP-Rule" id="MF_00131"/>
    </source>
</evidence>
<dbReference type="InterPro" id="IPR002028">
    <property type="entry name" value="Trp_synthase_suA"/>
</dbReference>
<comment type="similarity">
    <text evidence="9 10">Belongs to the TrpA family.</text>
</comment>
<sequence>MSRIAGCFAQLAEQGRKAVVPYIVVGDPGLEVTVDVMHQLVDSGADIIELGVPFSDPMSEGPVIQLAHERALANGANLRDALDTVRAFRETNQHTPVLLMGYANPVEHMGYAKFADAAQAAGLDALLTVDIPPEEVEQVNAELQRVGMNNIFLVAPTTPDDRLQRIVDQASGFVYYVSLKGVTGAGHLDIDNVADHVSRIRARTSLPVAVGFGIKDAESAAAVASVSDGVVVGSALIRAMAQAIDDGADHAAAGKRAAELLAEIRRGVDSVAS</sequence>
<evidence type="ECO:0000256" key="5">
    <source>
        <dbReference type="ARBA" id="ARBA00022822"/>
    </source>
</evidence>
<comment type="caution">
    <text evidence="11">The sequence shown here is derived from an EMBL/GenBank/DDBJ whole genome shotgun (WGS) entry which is preliminary data.</text>
</comment>
<dbReference type="NCBIfam" id="TIGR00262">
    <property type="entry name" value="trpA"/>
    <property type="match status" value="1"/>
</dbReference>
<dbReference type="AlphaFoldDB" id="A0AAP8MF94"/>
<evidence type="ECO:0000256" key="10">
    <source>
        <dbReference type="RuleBase" id="RU003662"/>
    </source>
</evidence>
<dbReference type="EMBL" id="PKUR01000002">
    <property type="protein sequence ID" value="PLW86728.1"/>
    <property type="molecule type" value="Genomic_DNA"/>
</dbReference>